<feature type="region of interest" description="Disordered" evidence="3">
    <location>
        <begin position="33"/>
        <end position="56"/>
    </location>
</feature>
<evidence type="ECO:0000313" key="6">
    <source>
        <dbReference type="EMBL" id="PVH27596.1"/>
    </source>
</evidence>
<feature type="coiled-coil region" evidence="2">
    <location>
        <begin position="112"/>
        <end position="144"/>
    </location>
</feature>
<dbReference type="Gene3D" id="2.40.50.100">
    <property type="match status" value="1"/>
</dbReference>
<dbReference type="PANTHER" id="PTHR30469">
    <property type="entry name" value="MULTIDRUG RESISTANCE PROTEIN MDTA"/>
    <property type="match status" value="1"/>
</dbReference>
<feature type="domain" description="CusB-like beta-barrel" evidence="5">
    <location>
        <begin position="220"/>
        <end position="291"/>
    </location>
</feature>
<feature type="compositionally biased region" description="Low complexity" evidence="3">
    <location>
        <begin position="34"/>
        <end position="52"/>
    </location>
</feature>
<keyword evidence="7" id="KW-1185">Reference proteome</keyword>
<evidence type="ECO:0000313" key="7">
    <source>
        <dbReference type="Proteomes" id="UP000245911"/>
    </source>
</evidence>
<dbReference type="EMBL" id="QDKM01000011">
    <property type="protein sequence ID" value="PVH27596.1"/>
    <property type="molecule type" value="Genomic_DNA"/>
</dbReference>
<dbReference type="InterPro" id="IPR006143">
    <property type="entry name" value="RND_pump_MFP"/>
</dbReference>
<evidence type="ECO:0000256" key="2">
    <source>
        <dbReference type="SAM" id="Coils"/>
    </source>
</evidence>
<organism evidence="6 7">
    <name type="scientific">Pararhodobacter oceanensis</name>
    <dbReference type="NCBI Taxonomy" id="2172121"/>
    <lineage>
        <taxon>Bacteria</taxon>
        <taxon>Pseudomonadati</taxon>
        <taxon>Pseudomonadota</taxon>
        <taxon>Alphaproteobacteria</taxon>
        <taxon>Rhodobacterales</taxon>
        <taxon>Paracoccaceae</taxon>
        <taxon>Pararhodobacter</taxon>
    </lineage>
</organism>
<dbReference type="Gene3D" id="2.40.420.20">
    <property type="match status" value="1"/>
</dbReference>
<protein>
    <submittedName>
        <fullName evidence="6">Efflux RND transporter periplasmic adaptor subunit</fullName>
    </submittedName>
</protein>
<keyword evidence="2" id="KW-0175">Coiled coil</keyword>
<dbReference type="GO" id="GO:0015562">
    <property type="term" value="F:efflux transmembrane transporter activity"/>
    <property type="evidence" value="ECO:0007669"/>
    <property type="project" value="TreeGrafter"/>
</dbReference>
<dbReference type="Pfam" id="PF25917">
    <property type="entry name" value="BSH_RND"/>
    <property type="match status" value="1"/>
</dbReference>
<comment type="caution">
    <text evidence="6">The sequence shown here is derived from an EMBL/GenBank/DDBJ whole genome shotgun (WGS) entry which is preliminary data.</text>
</comment>
<dbReference type="InterPro" id="IPR058792">
    <property type="entry name" value="Beta-barrel_RND_2"/>
</dbReference>
<dbReference type="FunFam" id="2.40.30.170:FF:000010">
    <property type="entry name" value="Efflux RND transporter periplasmic adaptor subunit"/>
    <property type="match status" value="1"/>
</dbReference>
<dbReference type="OrthoDB" id="9806939at2"/>
<evidence type="ECO:0000259" key="5">
    <source>
        <dbReference type="Pfam" id="PF25954"/>
    </source>
</evidence>
<name>A0A2T8HQ97_9RHOB</name>
<dbReference type="SUPFAM" id="SSF111369">
    <property type="entry name" value="HlyD-like secretion proteins"/>
    <property type="match status" value="1"/>
</dbReference>
<feature type="domain" description="Multidrug resistance protein MdtA-like barrel-sandwich hybrid" evidence="4">
    <location>
        <begin position="84"/>
        <end position="210"/>
    </location>
</feature>
<gene>
    <name evidence="6" type="ORF">DDE20_16810</name>
</gene>
<dbReference type="Pfam" id="PF25954">
    <property type="entry name" value="Beta-barrel_RND_2"/>
    <property type="match status" value="1"/>
</dbReference>
<comment type="similarity">
    <text evidence="1">Belongs to the membrane fusion protein (MFP) (TC 8.A.1) family.</text>
</comment>
<dbReference type="Gene3D" id="2.40.30.170">
    <property type="match status" value="1"/>
</dbReference>
<sequence>MKKVMVTILSLGVLAGAYGFAFGVPDQISHIWSDAPAEDAGPPAGAAAGPPGQSRSTTVVLAPLEERSHTLVLRTIGSAVSLRRADVVATEAGEVVQTNLRANTMVERGDVLLRLDDRTQRLSLEIAQANRDQAQATVTRYETLNNNGSSVVTDVALSEAEVALRLAQANVGLAEVALENRTIVAPISGRLGLSEVSVGDNLSSGDTVVTVDDTTTLLAEFEVPERSFGLLAEGKPVFITTPTHAGQVFEGSITAFDSRLDSITRSVTVQAEIDNAEGVLLSGMTFAVRMLEETAALPVVPATAITWDRGGAGIWVAAEGTASRVPITIRYRDGDLVWIETDAPIGAQIVIEGASKLRDGAQIAVAQPAEGQGI</sequence>
<dbReference type="NCBIfam" id="TIGR01730">
    <property type="entry name" value="RND_mfp"/>
    <property type="match status" value="1"/>
</dbReference>
<dbReference type="GO" id="GO:1990281">
    <property type="term" value="C:efflux pump complex"/>
    <property type="evidence" value="ECO:0007669"/>
    <property type="project" value="TreeGrafter"/>
</dbReference>
<dbReference type="Gene3D" id="1.10.287.470">
    <property type="entry name" value="Helix hairpin bin"/>
    <property type="match status" value="1"/>
</dbReference>
<dbReference type="PANTHER" id="PTHR30469:SF11">
    <property type="entry name" value="BLL4320 PROTEIN"/>
    <property type="match status" value="1"/>
</dbReference>
<proteinExistence type="inferred from homology"/>
<evidence type="ECO:0000256" key="3">
    <source>
        <dbReference type="SAM" id="MobiDB-lite"/>
    </source>
</evidence>
<evidence type="ECO:0000259" key="4">
    <source>
        <dbReference type="Pfam" id="PF25917"/>
    </source>
</evidence>
<accession>A0A2T8HQ97</accession>
<dbReference type="InterPro" id="IPR058625">
    <property type="entry name" value="MdtA-like_BSH"/>
</dbReference>
<reference evidence="6 7" key="1">
    <citation type="submission" date="2018-04" db="EMBL/GenBank/DDBJ databases">
        <title>Pararhodobacter oceanense sp. nov., isolated from marine intertidal sediment.</title>
        <authorList>
            <person name="Wang X.-L."/>
            <person name="Du Z.-J."/>
        </authorList>
    </citation>
    <scope>NUCLEOTIDE SEQUENCE [LARGE SCALE GENOMIC DNA]</scope>
    <source>
        <strain evidence="6 7">AM505</strain>
    </source>
</reference>
<evidence type="ECO:0000256" key="1">
    <source>
        <dbReference type="ARBA" id="ARBA00009477"/>
    </source>
</evidence>
<dbReference type="AlphaFoldDB" id="A0A2T8HQ97"/>
<dbReference type="Proteomes" id="UP000245911">
    <property type="component" value="Unassembled WGS sequence"/>
</dbReference>